<dbReference type="EMBL" id="QYUL01000004">
    <property type="protein sequence ID" value="RJF78204.1"/>
    <property type="molecule type" value="Genomic_DNA"/>
</dbReference>
<comment type="caution">
    <text evidence="2">The sequence shown here is derived from an EMBL/GenBank/DDBJ whole genome shotgun (WGS) entry which is preliminary data.</text>
</comment>
<keyword evidence="3" id="KW-1185">Reference proteome</keyword>
<accession>A0A418VPM6</accession>
<name>A0A418VPM6_9PROT</name>
<evidence type="ECO:0000313" key="3">
    <source>
        <dbReference type="Proteomes" id="UP000283458"/>
    </source>
</evidence>
<evidence type="ECO:0000313" key="2">
    <source>
        <dbReference type="EMBL" id="RJF78204.1"/>
    </source>
</evidence>
<organism evidence="2 3">
    <name type="scientific">Azospirillum cavernae</name>
    <dbReference type="NCBI Taxonomy" id="2320860"/>
    <lineage>
        <taxon>Bacteria</taxon>
        <taxon>Pseudomonadati</taxon>
        <taxon>Pseudomonadota</taxon>
        <taxon>Alphaproteobacteria</taxon>
        <taxon>Rhodospirillales</taxon>
        <taxon>Azospirillaceae</taxon>
        <taxon>Azospirillum</taxon>
    </lineage>
</organism>
<proteinExistence type="predicted"/>
<dbReference type="AlphaFoldDB" id="A0A418VPM6"/>
<sequence>MIALRRRGRLLPPQRPSDTAEEIGKRIITKFLAENAAEKSFNNRQRIMLVASRFDPQTLSAVAWLSGYDVDISCVALTPYKQGASTYIACERLIPAKRADSYFIGFGDGGVVEAGVVSRPGTKTRTNLPRMSKLIDWGIVKIGATLSIKGYADSAATVINAKDVEFNGARMTYNQWGRAVTGWSAICVYDWVMTTDGRSLTDQRAETVPDETNIEPAPLV</sequence>
<protein>
    <submittedName>
        <fullName evidence="2">Uncharacterized protein</fullName>
    </submittedName>
</protein>
<gene>
    <name evidence="2" type="ORF">D3877_24105</name>
</gene>
<reference evidence="2 3" key="1">
    <citation type="submission" date="2018-09" db="EMBL/GenBank/DDBJ databases">
        <authorList>
            <person name="Zhu H."/>
        </authorList>
    </citation>
    <scope>NUCLEOTIDE SEQUENCE [LARGE SCALE GENOMIC DNA]</scope>
    <source>
        <strain evidence="2 3">K2W22B-5</strain>
    </source>
</reference>
<dbReference type="Proteomes" id="UP000283458">
    <property type="component" value="Unassembled WGS sequence"/>
</dbReference>
<feature type="region of interest" description="Disordered" evidence="1">
    <location>
        <begin position="201"/>
        <end position="220"/>
    </location>
</feature>
<dbReference type="RefSeq" id="WP_119833347.1">
    <property type="nucleotide sequence ID" value="NZ_QYUL01000004.1"/>
</dbReference>
<evidence type="ECO:0000256" key="1">
    <source>
        <dbReference type="SAM" id="MobiDB-lite"/>
    </source>
</evidence>